<dbReference type="Gene3D" id="3.60.40.10">
    <property type="entry name" value="PPM-type phosphatase domain"/>
    <property type="match status" value="1"/>
</dbReference>
<dbReference type="EMBL" id="RKQG01000001">
    <property type="protein sequence ID" value="RPE36702.1"/>
    <property type="molecule type" value="Genomic_DNA"/>
</dbReference>
<dbReference type="PROSITE" id="PS51746">
    <property type="entry name" value="PPM_2"/>
    <property type="match status" value="1"/>
</dbReference>
<reference evidence="4 5" key="1">
    <citation type="submission" date="2018-11" db="EMBL/GenBank/DDBJ databases">
        <title>Sequencing the genomes of 1000 actinobacteria strains.</title>
        <authorList>
            <person name="Klenk H.-P."/>
        </authorList>
    </citation>
    <scope>NUCLEOTIDE SEQUENCE [LARGE SCALE GENOMIC DNA]</scope>
    <source>
        <strain evidence="2 5">DSM 44780</strain>
        <strain evidence="3 4">DSM 44781</strain>
    </source>
</reference>
<feature type="domain" description="PPM-type phosphatase" evidence="1">
    <location>
        <begin position="3"/>
        <end position="260"/>
    </location>
</feature>
<evidence type="ECO:0000313" key="4">
    <source>
        <dbReference type="Proteomes" id="UP000266906"/>
    </source>
</evidence>
<dbReference type="SUPFAM" id="SSF81606">
    <property type="entry name" value="PP2C-like"/>
    <property type="match status" value="1"/>
</dbReference>
<dbReference type="SMART" id="SM00332">
    <property type="entry name" value="PP2Cc"/>
    <property type="match status" value="1"/>
</dbReference>
<dbReference type="CDD" id="cd00143">
    <property type="entry name" value="PP2Cc"/>
    <property type="match status" value="1"/>
</dbReference>
<dbReference type="EMBL" id="RJVJ01000001">
    <property type="protein sequence ID" value="ROR46326.1"/>
    <property type="molecule type" value="Genomic_DNA"/>
</dbReference>
<sequence length="262" mass="27300">MPYVVVSALSHDGVVRDHNEDSLVLGPWTLCAVSTDSPQSMVFPLGGTPVLVAVADGLGGHPAGDVASALTVRHLAEAGPRLRTEEDVTEAVRSCHAALHEAGEADPALTGMATTVAGAVFDAEHLLVFNVGDSQVHEITPDRGEGLGLRLLSTDDSPPPAPGRRTSHLVTRTLGGGTARDELQPHLVRLPVEPGARYLLCTDGLTDPVAPEELAALLTEAAAEADGDPQGDDQRALVDLWRAAIRAGGPDNITLALVRIEE</sequence>
<dbReference type="Proteomes" id="UP000266906">
    <property type="component" value="Unassembled WGS sequence"/>
</dbReference>
<evidence type="ECO:0000259" key="1">
    <source>
        <dbReference type="PROSITE" id="PS51746"/>
    </source>
</evidence>
<name>A0A3N4RTH3_9ACTN</name>
<dbReference type="Proteomes" id="UP000267408">
    <property type="component" value="Unassembled WGS sequence"/>
</dbReference>
<dbReference type="InterPro" id="IPR001932">
    <property type="entry name" value="PPM-type_phosphatase-like_dom"/>
</dbReference>
<gene>
    <name evidence="3" type="ORF">EDD38_5079</name>
    <name evidence="2" type="ORF">EDD39_4588</name>
</gene>
<dbReference type="InterPro" id="IPR036457">
    <property type="entry name" value="PPM-type-like_dom_sf"/>
</dbReference>
<keyword evidence="4" id="KW-1185">Reference proteome</keyword>
<proteinExistence type="predicted"/>
<dbReference type="SMART" id="SM00331">
    <property type="entry name" value="PP2C_SIG"/>
    <property type="match status" value="1"/>
</dbReference>
<protein>
    <submittedName>
        <fullName evidence="3">Serine/threonine protein phosphatase PrpC</fullName>
    </submittedName>
</protein>
<dbReference type="RefSeq" id="WP_162870087.1">
    <property type="nucleotide sequence ID" value="NZ_JBEYIY010000071.1"/>
</dbReference>
<comment type="caution">
    <text evidence="3">The sequence shown here is derived from an EMBL/GenBank/DDBJ whole genome shotgun (WGS) entry which is preliminary data.</text>
</comment>
<evidence type="ECO:0000313" key="3">
    <source>
        <dbReference type="EMBL" id="RPE36702.1"/>
    </source>
</evidence>
<evidence type="ECO:0000313" key="5">
    <source>
        <dbReference type="Proteomes" id="UP000267408"/>
    </source>
</evidence>
<dbReference type="Pfam" id="PF13672">
    <property type="entry name" value="PP2C_2"/>
    <property type="match status" value="1"/>
</dbReference>
<organism evidence="3 4">
    <name type="scientific">Kitasatospora cineracea</name>
    <dbReference type="NCBI Taxonomy" id="88074"/>
    <lineage>
        <taxon>Bacteria</taxon>
        <taxon>Bacillati</taxon>
        <taxon>Actinomycetota</taxon>
        <taxon>Actinomycetes</taxon>
        <taxon>Kitasatosporales</taxon>
        <taxon>Streptomycetaceae</taxon>
        <taxon>Kitasatospora</taxon>
    </lineage>
</organism>
<accession>A0A8G1XFE8</accession>
<dbReference type="AlphaFoldDB" id="A0A3N4RTH3"/>
<accession>A0A3N4RTH3</accession>
<evidence type="ECO:0000313" key="2">
    <source>
        <dbReference type="EMBL" id="ROR46326.1"/>
    </source>
</evidence>